<dbReference type="Proteomes" id="UP001500954">
    <property type="component" value="Unassembled WGS sequence"/>
</dbReference>
<keyword evidence="2" id="KW-1185">Reference proteome</keyword>
<dbReference type="EMBL" id="BAABCY010000093">
    <property type="protein sequence ID" value="GAA3582740.1"/>
    <property type="molecule type" value="Genomic_DNA"/>
</dbReference>
<sequence>MKTEETYTLFEPESGYGVRCSIVLKFLETPLFKGVFKIKSKSDFNKILRIMKLKVEYTYH</sequence>
<reference evidence="2" key="1">
    <citation type="journal article" date="2019" name="Int. J. Syst. Evol. Microbiol.">
        <title>The Global Catalogue of Microorganisms (GCM) 10K type strain sequencing project: providing services to taxonomists for standard genome sequencing and annotation.</title>
        <authorList>
            <consortium name="The Broad Institute Genomics Platform"/>
            <consortium name="The Broad Institute Genome Sequencing Center for Infectious Disease"/>
            <person name="Wu L."/>
            <person name="Ma J."/>
        </authorList>
    </citation>
    <scope>NUCLEOTIDE SEQUENCE [LARGE SCALE GENOMIC DNA]</scope>
    <source>
        <strain evidence="2">JCM 17111</strain>
    </source>
</reference>
<accession>A0ABP6YFX0</accession>
<evidence type="ECO:0000313" key="1">
    <source>
        <dbReference type="EMBL" id="GAA3582740.1"/>
    </source>
</evidence>
<name>A0ABP6YFX0_9FLAO</name>
<evidence type="ECO:0000313" key="2">
    <source>
        <dbReference type="Proteomes" id="UP001500954"/>
    </source>
</evidence>
<proteinExistence type="predicted"/>
<comment type="caution">
    <text evidence="1">The sequence shown here is derived from an EMBL/GenBank/DDBJ whole genome shotgun (WGS) entry which is preliminary data.</text>
</comment>
<organism evidence="1 2">
    <name type="scientific">Snuella lapsa</name>
    <dbReference type="NCBI Taxonomy" id="870481"/>
    <lineage>
        <taxon>Bacteria</taxon>
        <taxon>Pseudomonadati</taxon>
        <taxon>Bacteroidota</taxon>
        <taxon>Flavobacteriia</taxon>
        <taxon>Flavobacteriales</taxon>
        <taxon>Flavobacteriaceae</taxon>
        <taxon>Snuella</taxon>
    </lineage>
</organism>
<gene>
    <name evidence="1" type="ORF">GCM10022395_33820</name>
</gene>
<protein>
    <submittedName>
        <fullName evidence="1">Uncharacterized protein</fullName>
    </submittedName>
</protein>